<protein>
    <recommendedName>
        <fullName evidence="1">CRAL-TRIO domain-containing protein</fullName>
    </recommendedName>
</protein>
<evidence type="ECO:0000313" key="2">
    <source>
        <dbReference type="EMBL" id="KAJ8765072.1"/>
    </source>
</evidence>
<dbReference type="PANTHER" id="PTHR46226:SF5">
    <property type="entry name" value="PHOSPHATIDYLINOSITOL_PHOSPHATIDYLCHOLINE TRANSFER PROTEIN SFH2"/>
    <property type="match status" value="1"/>
</dbReference>
<gene>
    <name evidence="2" type="ORF">K2173_010550</name>
</gene>
<dbReference type="SUPFAM" id="SSF46938">
    <property type="entry name" value="CRAL/TRIO N-terminal domain"/>
    <property type="match status" value="1"/>
</dbReference>
<dbReference type="SMART" id="SM01100">
    <property type="entry name" value="CRAL_TRIO_N"/>
    <property type="match status" value="1"/>
</dbReference>
<dbReference type="SUPFAM" id="SSF52087">
    <property type="entry name" value="CRAL/TRIO domain"/>
    <property type="match status" value="1"/>
</dbReference>
<dbReference type="InterPro" id="IPR011074">
    <property type="entry name" value="CRAL/TRIO_N_dom"/>
</dbReference>
<accession>A0AAV8TDY4</accession>
<evidence type="ECO:0000313" key="3">
    <source>
        <dbReference type="Proteomes" id="UP001159364"/>
    </source>
</evidence>
<dbReference type="InterPro" id="IPR036273">
    <property type="entry name" value="CRAL/TRIO_N_dom_sf"/>
</dbReference>
<proteinExistence type="predicted"/>
<dbReference type="PROSITE" id="PS50191">
    <property type="entry name" value="CRAL_TRIO"/>
    <property type="match status" value="1"/>
</dbReference>
<dbReference type="InterPro" id="IPR036865">
    <property type="entry name" value="CRAL-TRIO_dom_sf"/>
</dbReference>
<reference evidence="2 3" key="1">
    <citation type="submission" date="2021-09" db="EMBL/GenBank/DDBJ databases">
        <title>Genomic insights and catalytic innovation underlie evolution of tropane alkaloids biosynthesis.</title>
        <authorList>
            <person name="Wang Y.-J."/>
            <person name="Tian T."/>
            <person name="Huang J.-P."/>
            <person name="Huang S.-X."/>
        </authorList>
    </citation>
    <scope>NUCLEOTIDE SEQUENCE [LARGE SCALE GENOMIC DNA]</scope>
    <source>
        <strain evidence="2">KIB-2018</strain>
        <tissue evidence="2">Leaf</tissue>
    </source>
</reference>
<dbReference type="InterPro" id="IPR001251">
    <property type="entry name" value="CRAL-TRIO_dom"/>
</dbReference>
<dbReference type="PANTHER" id="PTHR46226">
    <property type="entry name" value="CRAL-TRIO DOMAIN-CONTAINING PROTEIN"/>
    <property type="match status" value="1"/>
</dbReference>
<keyword evidence="3" id="KW-1185">Reference proteome</keyword>
<dbReference type="AlphaFoldDB" id="A0AAV8TDY4"/>
<sequence>MFSHGKKTSKEEVGSVNQEAIQQLQSLMDHVEESLKRTFQNIHQGHPTETLVRFLKARDWNVAKAHKMLVDCLEWRVQNEIDNILAKPIIPSDLYRAVRDSHLVGLSGYTKQGHPVIAVGVGLSTYDKASVHYYIQSHIQMNEYRDRVVLPSASKEFGQHISTCIKVLDMTGLKLSALSQIKLLTSISTIDDLNYPEKTQTYYIVNAPYVFSACWKVVKPLLQERTKRKIQVLQGCGRDELLKIMDYSSLPHFCRKEGSGSSRHSGNGITDNCYSLDHVFHQQLYNYIKQEASLLESVAPIKQGSVHVNLPEPDPEDVKILKTIECELHRLNGLANPLNGFKINKS</sequence>
<dbReference type="Proteomes" id="UP001159364">
    <property type="component" value="Linkage Group LG05"/>
</dbReference>
<dbReference type="Gene3D" id="3.40.525.10">
    <property type="entry name" value="CRAL-TRIO lipid binding domain"/>
    <property type="match status" value="1"/>
</dbReference>
<dbReference type="CDD" id="cd00170">
    <property type="entry name" value="SEC14"/>
    <property type="match status" value="1"/>
</dbReference>
<name>A0AAV8TDY4_9ROSI</name>
<dbReference type="EMBL" id="JAIWQS010000005">
    <property type="protein sequence ID" value="KAJ8765072.1"/>
    <property type="molecule type" value="Genomic_DNA"/>
</dbReference>
<evidence type="ECO:0000259" key="1">
    <source>
        <dbReference type="PROSITE" id="PS50191"/>
    </source>
</evidence>
<dbReference type="Pfam" id="PF00650">
    <property type="entry name" value="CRAL_TRIO"/>
    <property type="match status" value="1"/>
</dbReference>
<feature type="domain" description="CRAL-TRIO" evidence="1">
    <location>
        <begin position="91"/>
        <end position="251"/>
    </location>
</feature>
<organism evidence="2 3">
    <name type="scientific">Erythroxylum novogranatense</name>
    <dbReference type="NCBI Taxonomy" id="1862640"/>
    <lineage>
        <taxon>Eukaryota</taxon>
        <taxon>Viridiplantae</taxon>
        <taxon>Streptophyta</taxon>
        <taxon>Embryophyta</taxon>
        <taxon>Tracheophyta</taxon>
        <taxon>Spermatophyta</taxon>
        <taxon>Magnoliopsida</taxon>
        <taxon>eudicotyledons</taxon>
        <taxon>Gunneridae</taxon>
        <taxon>Pentapetalae</taxon>
        <taxon>rosids</taxon>
        <taxon>fabids</taxon>
        <taxon>Malpighiales</taxon>
        <taxon>Erythroxylaceae</taxon>
        <taxon>Erythroxylum</taxon>
    </lineage>
</organism>
<dbReference type="Pfam" id="PF03765">
    <property type="entry name" value="CRAL_TRIO_N"/>
    <property type="match status" value="1"/>
</dbReference>
<comment type="caution">
    <text evidence="2">The sequence shown here is derived from an EMBL/GenBank/DDBJ whole genome shotgun (WGS) entry which is preliminary data.</text>
</comment>
<dbReference type="SMART" id="SM00516">
    <property type="entry name" value="SEC14"/>
    <property type="match status" value="1"/>
</dbReference>